<dbReference type="SUPFAM" id="SSF48452">
    <property type="entry name" value="TPR-like"/>
    <property type="match status" value="1"/>
</dbReference>
<reference evidence="3" key="1">
    <citation type="journal article" date="2019" name="Int. J. Syst. Evol. Microbiol.">
        <title>The Global Catalogue of Microorganisms (GCM) 10K type strain sequencing project: providing services to taxonomists for standard genome sequencing and annotation.</title>
        <authorList>
            <consortium name="The Broad Institute Genomics Platform"/>
            <consortium name="The Broad Institute Genome Sequencing Center for Infectious Disease"/>
            <person name="Wu L."/>
            <person name="Ma J."/>
        </authorList>
    </citation>
    <scope>NUCLEOTIDE SEQUENCE [LARGE SCALE GENOMIC DNA]</scope>
    <source>
        <strain evidence="3">CGMCC 1.10832</strain>
    </source>
</reference>
<organism evidence="2 3">
    <name type="scientific">Marivirga lumbricoides</name>
    <dbReference type="NCBI Taxonomy" id="1046115"/>
    <lineage>
        <taxon>Bacteria</taxon>
        <taxon>Pseudomonadati</taxon>
        <taxon>Bacteroidota</taxon>
        <taxon>Cytophagia</taxon>
        <taxon>Cytophagales</taxon>
        <taxon>Marivirgaceae</taxon>
        <taxon>Marivirga</taxon>
    </lineage>
</organism>
<evidence type="ECO:0000313" key="2">
    <source>
        <dbReference type="EMBL" id="GGC33811.1"/>
    </source>
</evidence>
<accession>A0ABQ1M3I7</accession>
<dbReference type="InterPro" id="IPR041662">
    <property type="entry name" value="SusD-like_2"/>
</dbReference>
<dbReference type="Gene3D" id="1.25.40.390">
    <property type="match status" value="1"/>
</dbReference>
<dbReference type="PROSITE" id="PS51257">
    <property type="entry name" value="PROKAR_LIPOPROTEIN"/>
    <property type="match status" value="1"/>
</dbReference>
<keyword evidence="1" id="KW-0732">Signal</keyword>
<gene>
    <name evidence="2" type="ORF">GCM10011506_19090</name>
</gene>
<dbReference type="Proteomes" id="UP000636010">
    <property type="component" value="Unassembled WGS sequence"/>
</dbReference>
<protein>
    <recommendedName>
        <fullName evidence="4">SusD/RagB family nutrient-binding outer membrane lipoprotein</fullName>
    </recommendedName>
</protein>
<evidence type="ECO:0000256" key="1">
    <source>
        <dbReference type="SAM" id="SignalP"/>
    </source>
</evidence>
<dbReference type="EMBL" id="BMEC01000005">
    <property type="protein sequence ID" value="GGC33811.1"/>
    <property type="molecule type" value="Genomic_DNA"/>
</dbReference>
<keyword evidence="3" id="KW-1185">Reference proteome</keyword>
<proteinExistence type="predicted"/>
<feature type="signal peptide" evidence="1">
    <location>
        <begin position="1"/>
        <end position="18"/>
    </location>
</feature>
<comment type="caution">
    <text evidence="2">The sequence shown here is derived from an EMBL/GenBank/DDBJ whole genome shotgun (WGS) entry which is preliminary data.</text>
</comment>
<dbReference type="RefSeq" id="WP_188462730.1">
    <property type="nucleotide sequence ID" value="NZ_BAABHU010000005.1"/>
</dbReference>
<evidence type="ECO:0008006" key="4">
    <source>
        <dbReference type="Google" id="ProtNLM"/>
    </source>
</evidence>
<dbReference type="InterPro" id="IPR011990">
    <property type="entry name" value="TPR-like_helical_dom_sf"/>
</dbReference>
<evidence type="ECO:0000313" key="3">
    <source>
        <dbReference type="Proteomes" id="UP000636010"/>
    </source>
</evidence>
<name>A0ABQ1M3I7_9BACT</name>
<dbReference type="Pfam" id="PF12771">
    <property type="entry name" value="SusD-like_2"/>
    <property type="match status" value="1"/>
</dbReference>
<sequence length="482" mass="54241">MQLFKYTFGLLLSAILLAACTDNFEEINENPNSPENVEPQFLLTNIISVAADQNTYYQGFDQSNYFAQFVAAIDFGFFDRYIIGSNATYWGVLNGLVTDIESMKASPSSNEAYVAVGDIMKCFLFSQMTDLWNDVPYSEANRLTEGFEKPKYDTQESIYTDPEIGILAVLKRSATTLESTNQVIVGDVMFNNDLDKWVRFANSLRVRYLMRISKRLTDFSELEALANSGKLMRSNEDNAILPYLATAPNQFPFFLSTVGGLVEHVMSQTADSVLSLWNDPRIGVLYQPVAKALAKDSIYYRGIRNGQTNETVQQQGLGVDDLSIVGSIFRDVPDGADAQFMQYAEVQFALAEAREKNFITIGSAQQYYENAVKASFNYYEVEVPEGYFSRPSVALDGNNNLTKIMTQKWISLINIGHEAWFNIRRTGIPTIKAGPDAVNDGRYPVRYLYPESEQATNAENYQEAVNRIGGDNINSKGWWEKD</sequence>
<feature type="chain" id="PRO_5046968036" description="SusD/RagB family nutrient-binding outer membrane lipoprotein" evidence="1">
    <location>
        <begin position="19"/>
        <end position="482"/>
    </location>
</feature>